<dbReference type="EMBL" id="CP171853">
    <property type="protein sequence ID" value="XKM40757.1"/>
    <property type="molecule type" value="Genomic_DNA"/>
</dbReference>
<sequence>MTRWRCSTKPAPLHNSLNRNRFKGKLCSNSGVTASFARLKDVRRCKEKSPMTVRIRDARPEDEARWRELWAAYLAFYEVTVDADITDSTWRRVFDPASAIAMRVAEVDGRIMGFALYLTHEGTWIRGRDCYLEDLFVDADARGKGVGRALMDDLVSTCKAKGWSRLYWHTSEQNRTARALYDSYVESDGHIRYRIRFTA</sequence>
<evidence type="ECO:0000313" key="2">
    <source>
        <dbReference type="Proteomes" id="UP000078465"/>
    </source>
</evidence>
<keyword evidence="1" id="KW-0808">Transferase</keyword>
<proteinExistence type="predicted"/>
<name>A0ACD5ENL4_9HYPH</name>
<accession>A0ACD5ENL4</accession>
<dbReference type="Proteomes" id="UP000078465">
    <property type="component" value="Chromosome"/>
</dbReference>
<organism evidence="1 2">
    <name type="scientific">Rhizobium ruizarguesonis</name>
    <dbReference type="NCBI Taxonomy" id="2081791"/>
    <lineage>
        <taxon>Bacteria</taxon>
        <taxon>Pseudomonadati</taxon>
        <taxon>Pseudomonadota</taxon>
        <taxon>Alphaproteobacteria</taxon>
        <taxon>Hyphomicrobiales</taxon>
        <taxon>Rhizobiaceae</taxon>
        <taxon>Rhizobium/Agrobacterium group</taxon>
        <taxon>Rhizobium</taxon>
    </lineage>
</organism>
<gene>
    <name evidence="1" type="ORF">A4U53_033570</name>
</gene>
<reference evidence="1" key="1">
    <citation type="submission" date="2024-10" db="EMBL/GenBank/DDBJ databases">
        <title>Strain of Rhizobium-related bacteria isolated fromm roots of Vavilovia formosa.</title>
        <authorList>
            <person name="Kimeklis A."/>
            <person name="Afonin A."/>
        </authorList>
    </citation>
    <scope>NUCLEOTIDE SEQUENCE</scope>
    <source>
        <strain evidence="1">Vaf-46</strain>
    </source>
</reference>
<dbReference type="EC" id="2.3.-.-" evidence="1"/>
<evidence type="ECO:0000313" key="1">
    <source>
        <dbReference type="EMBL" id="XKM40757.1"/>
    </source>
</evidence>
<keyword evidence="1" id="KW-0012">Acyltransferase</keyword>
<protein>
    <submittedName>
        <fullName evidence="1">GNAT family N-acetyltransferase</fullName>
        <ecNumber evidence="1">2.3.-.-</ecNumber>
    </submittedName>
</protein>